<evidence type="ECO:0000256" key="2">
    <source>
        <dbReference type="ARBA" id="ARBA00022448"/>
    </source>
</evidence>
<dbReference type="InterPro" id="IPR056264">
    <property type="entry name" value="R2_ABCA1-4-like"/>
</dbReference>
<feature type="compositionally biased region" description="Basic residues" evidence="9">
    <location>
        <begin position="32"/>
        <end position="56"/>
    </location>
</feature>
<evidence type="ECO:0000256" key="8">
    <source>
        <dbReference type="ARBA" id="ARBA00023136"/>
    </source>
</evidence>
<dbReference type="FunFam" id="3.40.50.300:FF:000298">
    <property type="entry name" value="ATP-binding cassette sub-family A member 12"/>
    <property type="match status" value="1"/>
</dbReference>
<dbReference type="PANTHER" id="PTHR19229">
    <property type="entry name" value="ATP-BINDING CASSETTE TRANSPORTER SUBFAMILY A ABCA"/>
    <property type="match status" value="1"/>
</dbReference>
<dbReference type="EMBL" id="AAHK01000211">
    <property type="protein sequence ID" value="EAN95474.1"/>
    <property type="molecule type" value="Genomic_DNA"/>
</dbReference>
<dbReference type="eggNOG" id="KOG0059">
    <property type="taxonomic scope" value="Eukaryota"/>
</dbReference>
<feature type="transmembrane region" description="Helical" evidence="10">
    <location>
        <begin position="501"/>
        <end position="523"/>
    </location>
</feature>
<name>Q4DSH1_TRYCC</name>
<proteinExistence type="predicted"/>
<keyword evidence="6" id="KW-0067">ATP-binding</keyword>
<dbReference type="InterPro" id="IPR027417">
    <property type="entry name" value="P-loop_NTPase"/>
</dbReference>
<dbReference type="PROSITE" id="PS50893">
    <property type="entry name" value="ABC_TRANSPORTER_2"/>
    <property type="match status" value="2"/>
</dbReference>
<feature type="transmembrane region" description="Helical" evidence="10">
    <location>
        <begin position="1258"/>
        <end position="1281"/>
    </location>
</feature>
<dbReference type="Pfam" id="PF23321">
    <property type="entry name" value="R1_ABCA1"/>
    <property type="match status" value="1"/>
</dbReference>
<evidence type="ECO:0000256" key="3">
    <source>
        <dbReference type="ARBA" id="ARBA00022692"/>
    </source>
</evidence>
<dbReference type="InterPro" id="IPR003593">
    <property type="entry name" value="AAA+_ATPase"/>
</dbReference>
<dbReference type="SMR" id="Q4DSH1"/>
<reference evidence="12 13" key="1">
    <citation type="journal article" date="2005" name="Science">
        <title>The genome sequence of Trypanosoma cruzi, etiologic agent of Chagas disease.</title>
        <authorList>
            <person name="El-Sayed N.M."/>
            <person name="Myler P.J."/>
            <person name="Bartholomeu D.C."/>
            <person name="Nilsson D."/>
            <person name="Aggarwal G."/>
            <person name="Tran A.N."/>
            <person name="Ghedin E."/>
            <person name="Worthey E.A."/>
            <person name="Delcher A.L."/>
            <person name="Blandin G."/>
            <person name="Westenberger S.J."/>
            <person name="Caler E."/>
            <person name="Cerqueira G.C."/>
            <person name="Branche C."/>
            <person name="Haas B."/>
            <person name="Anupama A."/>
            <person name="Arner E."/>
            <person name="Aslund L."/>
            <person name="Attipoe P."/>
            <person name="Bontempi E."/>
            <person name="Bringaud F."/>
            <person name="Burton P."/>
            <person name="Cadag E."/>
            <person name="Campbell D.A."/>
            <person name="Carrington M."/>
            <person name="Crabtree J."/>
            <person name="Darban H."/>
            <person name="da Silveira J.F."/>
            <person name="de Jong P."/>
            <person name="Edwards K."/>
            <person name="Englund P.T."/>
            <person name="Fazelina G."/>
            <person name="Feldblyum T."/>
            <person name="Ferella M."/>
            <person name="Frasch A.C."/>
            <person name="Gull K."/>
            <person name="Horn D."/>
            <person name="Hou L."/>
            <person name="Huang Y."/>
            <person name="Kindlund E."/>
            <person name="Klingbeil M."/>
            <person name="Kluge S."/>
            <person name="Koo H."/>
            <person name="Lacerda D."/>
            <person name="Levin M.J."/>
            <person name="Lorenzi H."/>
            <person name="Louie T."/>
            <person name="Machado C.R."/>
            <person name="McCulloch R."/>
            <person name="McKenna A."/>
            <person name="Mizuno Y."/>
            <person name="Mottram J.C."/>
            <person name="Nelson S."/>
            <person name="Ochaya S."/>
            <person name="Osoegawa K."/>
            <person name="Pai G."/>
            <person name="Parsons M."/>
            <person name="Pentony M."/>
            <person name="Pettersson U."/>
            <person name="Pop M."/>
            <person name="Ramirez J.L."/>
            <person name="Rinta J."/>
            <person name="Robertson L."/>
            <person name="Salzberg S.L."/>
            <person name="Sanchez D.O."/>
            <person name="Seyler A."/>
            <person name="Sharma R."/>
            <person name="Shetty J."/>
            <person name="Simpson A.J."/>
            <person name="Sisk E."/>
            <person name="Tammi M.T."/>
            <person name="Tarleton R."/>
            <person name="Teixeira S."/>
            <person name="Van Aken S."/>
            <person name="Vogt C."/>
            <person name="Ward P.N."/>
            <person name="Wickstead B."/>
            <person name="Wortman J."/>
            <person name="White O."/>
            <person name="Fraser C.M."/>
            <person name="Stuart K.D."/>
            <person name="Andersson B."/>
        </authorList>
    </citation>
    <scope>NUCLEOTIDE SEQUENCE [LARGE SCALE GENOMIC DNA]</scope>
    <source>
        <strain evidence="12 13">CL Brener</strain>
    </source>
</reference>
<evidence type="ECO:0000256" key="9">
    <source>
        <dbReference type="SAM" id="MobiDB-lite"/>
    </source>
</evidence>
<keyword evidence="3 10" id="KW-0812">Transmembrane</keyword>
<dbReference type="PaxDb" id="353153-Q4DSH1"/>
<dbReference type="Pfam" id="PF12698">
    <property type="entry name" value="ABC2_membrane_3"/>
    <property type="match status" value="2"/>
</dbReference>
<feature type="transmembrane region" description="Helical" evidence="10">
    <location>
        <begin position="1301"/>
        <end position="1328"/>
    </location>
</feature>
<feature type="compositionally biased region" description="Low complexity" evidence="9">
    <location>
        <begin position="15"/>
        <end position="24"/>
    </location>
</feature>
<dbReference type="PROSITE" id="PS00211">
    <property type="entry name" value="ABC_TRANSPORTER_1"/>
    <property type="match status" value="2"/>
</dbReference>
<dbReference type="InterPro" id="IPR003439">
    <property type="entry name" value="ABC_transporter-like_ATP-bd"/>
</dbReference>
<keyword evidence="8 10" id="KW-0472">Membrane</keyword>
<dbReference type="CDD" id="cd03263">
    <property type="entry name" value="ABC_subfamily_A"/>
    <property type="match status" value="2"/>
</dbReference>
<feature type="transmembrane region" description="Helical" evidence="10">
    <location>
        <begin position="1340"/>
        <end position="1364"/>
    </location>
</feature>
<dbReference type="GO" id="GO:0005524">
    <property type="term" value="F:ATP binding"/>
    <property type="evidence" value="ECO:0007669"/>
    <property type="project" value="UniProtKB-KW"/>
</dbReference>
<evidence type="ECO:0000256" key="6">
    <source>
        <dbReference type="ARBA" id="ARBA00022840"/>
    </source>
</evidence>
<feature type="transmembrane region" description="Helical" evidence="10">
    <location>
        <begin position="597"/>
        <end position="618"/>
    </location>
</feature>
<feature type="domain" description="ABC transporter" evidence="11">
    <location>
        <begin position="1516"/>
        <end position="1746"/>
    </location>
</feature>
<keyword evidence="2" id="KW-0813">Transport</keyword>
<dbReference type="Gene3D" id="3.40.50.300">
    <property type="entry name" value="P-loop containing nucleotide triphosphate hydrolases"/>
    <property type="match status" value="2"/>
</dbReference>
<evidence type="ECO:0000256" key="5">
    <source>
        <dbReference type="ARBA" id="ARBA00022741"/>
    </source>
</evidence>
<dbReference type="OMA" id="AWQDYIS"/>
<evidence type="ECO:0000256" key="7">
    <source>
        <dbReference type="ARBA" id="ARBA00022989"/>
    </source>
</evidence>
<dbReference type="InterPro" id="IPR013525">
    <property type="entry name" value="ABC2_TM"/>
</dbReference>
<dbReference type="GeneID" id="3549337"/>
<keyword evidence="7 10" id="KW-1133">Transmembrane helix</keyword>
<dbReference type="GO" id="GO:0016887">
    <property type="term" value="F:ATP hydrolysis activity"/>
    <property type="evidence" value="ECO:0007669"/>
    <property type="project" value="InterPro"/>
</dbReference>
<feature type="transmembrane region" description="Helical" evidence="10">
    <location>
        <begin position="1446"/>
        <end position="1467"/>
    </location>
</feature>
<feature type="transmembrane region" description="Helical" evidence="10">
    <location>
        <begin position="1204"/>
        <end position="1222"/>
    </location>
</feature>
<protein>
    <submittedName>
        <fullName evidence="12">ABC transporter, putative</fullName>
    </submittedName>
</protein>
<dbReference type="InterPro" id="IPR026082">
    <property type="entry name" value="ABCA"/>
</dbReference>
<sequence>MTFPPNRSRGPLQVYRYYNNTNNTTKEEEAKKKKKKRRGWKGGKLTHKNKKKRKKKENCGYWQKRLGPYHMERAQGSRAEVFLPQMTSAPNRSRGPLFTQQLLSTLKLNFLQRFRSPISSVVGVIIPIVFILGTVLISTTIKDEQHEGKSFLDYQRTHDSIFEQKLILASLCYDFSLSGMMIDGLPSCDRSGGIVSCFGKDHGLPLNGICIHVGKSVARLESLVLDFFLHYGEGLAPIPSFDDMVKLQWFANCLSALLEKNGQDWGFGYSGWLYFTPENDYTVSLASYLRENTELFKYVFSRYFNSTREADDYLRQERGKVGNWGVIQVNGVSNDTKNPHLDVSIRLNASALPTTTGVLGDTSSGGNYHGIHYLISGFLTLQKEVYTHYIKKTLKLQEPPAPFILPMGTVDRVEKTFLSTAGNLVPLLVVLGFLYPISQTTRRIVLDKELRMKEAMLIMGLWQSVHYLAWFIIATLQSLLVSLACAILLKSSYLKNSNFGVIFFLFFFFTLTSFVLAGLIASFFSKSRISSIVAPLIYFLFSVPLFAIRSVSGSVVSGLCILSPTAFAKGLMLLFNHELSTGFTNEDINSPFDQPNMILVLILLVVDLFLYTVLMLYFDAVIPNEWGTPRHPLFCILEPLRRFQKRKREWSSDEDGRNPFGVYETQTCEDSTRSAVRICGLTKVFKRDGEEFFAVNHLHLDLVEDEISVLLGHNGAGKSTTMNMMTGMLRPDGGDCYIYGHSIRKQLNRARQEIGFCPQHNVLWPNLSCYEHLEYFSSIKGLTGSLQRKCIDAMLTGVDLQDKRQCLSSSLSGGQKRKLSLAIAFVGNSRLVFLDEPTAGMDVAARRHTWELLRRMSAGRTILLSTHFMDEADLLGDRVMIMSRGSLQCAGSSVFLKSNLGVGYNITLSVTRVASSQAIWNLIRSHIPPAELLSCNAGEITYRLPMDFVKNFPPLLRDIEGLGEEYGVQSYTLSATTLEEVFLKIAHGDGVGAIPAVETQPIVLKGDYLEMDEKGNKTVELEEDFSTTQKDTPRLVAHPSIRSRSNSGIETMSQLQTIWEAEVIKDEFRLMFSQLKASLMKRLLYALRDRRTQFIQIVFPVVMLTFVLLLQLVEFFSYPSLLLSSNMYGERVLIDLAACNGTINVSIPFAKSTSFGIHDIADTGDLYKYLIEQQKTPSLNRYTSISCNDVVYRERKILLYNGSALHSSALSLVGYYGSVLYAQLRGASTAYQEDIFLTRNFPMVQTTREHATSEAIKTVLMGILAIIPFSFIPSTFVSFVVRERECKACHLQKVSGLRFSIYWLSNYIFDFFCYLITAILAILIMLAFDRKEYISSEKIGATFVLLLMYGLSCIAMSYAVSFLFKQHASAQNVMLLVNFIAGFFMVLLVFILEMFESTKTAAKGLQWTFRIFPSYCIGEGILNLSLLKGKEDVRGKRISPWELDVVGIPAIYMACEVLVFLLITIFLDHPTRRMRTKRALHRGNGEAEEIADEDEDVAMERRRIQETENNPSEDIVRLENMRKVYSNGKVAVRNLSLGVKSGEVFGFLGTNGAGKTTTIAILCQEMAPTSGRAFVCGKDTVRDSRESLRCIGYCPQFDALLELLTVEEHLNLYAGVRGVKSGERETVVRDLMGLCELTAYCSTLARQLSGGNKRKLSVAISLIGGPRVVFLDEPSAGMDPIARRGLWTAIQGISCSCSVVLTTHHLEEVEALAHRVAIMVNGSLRCLGNKTHLKRKYGSGFEMVIRMADDEMRERTEEFIAMYFPAAKLNEVRGNRCTYALPATTILSEAFGLLEAHRNEVGIADYTLSQTSIEQVFLRISEQAQQEPDSVNVTAA</sequence>
<dbReference type="SUPFAM" id="SSF52540">
    <property type="entry name" value="P-loop containing nucleoside triphosphate hydrolases"/>
    <property type="match status" value="2"/>
</dbReference>
<dbReference type="InterPro" id="IPR017871">
    <property type="entry name" value="ABC_transporter-like_CS"/>
</dbReference>
<feature type="transmembrane region" description="Helical" evidence="10">
    <location>
        <begin position="417"/>
        <end position="437"/>
    </location>
</feature>
<evidence type="ECO:0000313" key="12">
    <source>
        <dbReference type="EMBL" id="EAN95474.1"/>
    </source>
</evidence>
<comment type="caution">
    <text evidence="12">The sequence shown here is derived from an EMBL/GenBank/DDBJ whole genome shotgun (WGS) entry which is preliminary data.</text>
</comment>
<dbReference type="GO" id="GO:0005319">
    <property type="term" value="F:lipid transporter activity"/>
    <property type="evidence" value="ECO:0007669"/>
    <property type="project" value="TreeGrafter"/>
</dbReference>
<feature type="transmembrane region" description="Helical" evidence="10">
    <location>
        <begin position="1376"/>
        <end position="1395"/>
    </location>
</feature>
<comment type="subcellular location">
    <subcellularLocation>
        <location evidence="1">Membrane</location>
        <topology evidence="1">Multi-pass membrane protein</topology>
    </subcellularLocation>
</comment>
<accession>Q4DSH1</accession>
<dbReference type="Pfam" id="PF00005">
    <property type="entry name" value="ABC_tran"/>
    <property type="match status" value="2"/>
</dbReference>
<keyword evidence="5" id="KW-0547">Nucleotide-binding</keyword>
<evidence type="ECO:0000256" key="10">
    <source>
        <dbReference type="SAM" id="Phobius"/>
    </source>
</evidence>
<evidence type="ECO:0000313" key="13">
    <source>
        <dbReference type="Proteomes" id="UP000002296"/>
    </source>
</evidence>
<dbReference type="Proteomes" id="UP000002296">
    <property type="component" value="Unassembled WGS sequence"/>
</dbReference>
<dbReference type="SMART" id="SM00382">
    <property type="entry name" value="AAA"/>
    <property type="match status" value="2"/>
</dbReference>
<keyword evidence="4" id="KW-0677">Repeat</keyword>
<dbReference type="KEGG" id="tcr:507099.80"/>
<evidence type="ECO:0000259" key="11">
    <source>
        <dbReference type="PROSITE" id="PS50893"/>
    </source>
</evidence>
<organism evidence="12 13">
    <name type="scientific">Trypanosoma cruzi (strain CL Brener)</name>
    <dbReference type="NCBI Taxonomy" id="353153"/>
    <lineage>
        <taxon>Eukaryota</taxon>
        <taxon>Discoba</taxon>
        <taxon>Euglenozoa</taxon>
        <taxon>Kinetoplastea</taxon>
        <taxon>Metakinetoplastina</taxon>
        <taxon>Trypanosomatida</taxon>
        <taxon>Trypanosomatidae</taxon>
        <taxon>Trypanosoma</taxon>
        <taxon>Schizotrypanum</taxon>
    </lineage>
</organism>
<feature type="transmembrane region" description="Helical" evidence="10">
    <location>
        <begin position="529"/>
        <end position="548"/>
    </location>
</feature>
<feature type="domain" description="ABC transporter" evidence="11">
    <location>
        <begin position="676"/>
        <end position="909"/>
    </location>
</feature>
<keyword evidence="13" id="KW-1185">Reference proteome</keyword>
<gene>
    <name evidence="12" type="ORF">Tc00.1047053507099.80</name>
</gene>
<dbReference type="AlphaFoldDB" id="Q4DSH1"/>
<feature type="transmembrane region" description="Helical" evidence="10">
    <location>
        <begin position="555"/>
        <end position="577"/>
    </location>
</feature>
<evidence type="ECO:0000256" key="4">
    <source>
        <dbReference type="ARBA" id="ARBA00022737"/>
    </source>
</evidence>
<dbReference type="GO" id="GO:0016020">
    <property type="term" value="C:membrane"/>
    <property type="evidence" value="ECO:0007669"/>
    <property type="project" value="UniProtKB-SubCell"/>
</dbReference>
<feature type="transmembrane region" description="Helical" evidence="10">
    <location>
        <begin position="1097"/>
        <end position="1118"/>
    </location>
</feature>
<feature type="region of interest" description="Disordered" evidence="9">
    <location>
        <begin position="1"/>
        <end position="57"/>
    </location>
</feature>
<feature type="transmembrane region" description="Helical" evidence="10">
    <location>
        <begin position="118"/>
        <end position="141"/>
    </location>
</feature>
<dbReference type="GO" id="GO:0140359">
    <property type="term" value="F:ABC-type transporter activity"/>
    <property type="evidence" value="ECO:0007669"/>
    <property type="project" value="InterPro"/>
</dbReference>
<dbReference type="PANTHER" id="PTHR19229:SF262">
    <property type="entry name" value="TRANSPORTER, PUTATIVE-RELATED"/>
    <property type="match status" value="1"/>
</dbReference>
<dbReference type="InParanoid" id="Q4DSH1"/>
<feature type="transmembrane region" description="Helical" evidence="10">
    <location>
        <begin position="467"/>
        <end position="489"/>
    </location>
</feature>
<evidence type="ECO:0000256" key="1">
    <source>
        <dbReference type="ARBA" id="ARBA00004141"/>
    </source>
</evidence>
<dbReference type="RefSeq" id="XP_817325.1">
    <property type="nucleotide sequence ID" value="XM_812232.1"/>
</dbReference>
<dbReference type="FunFam" id="3.40.50.300:FF:001592">
    <property type="entry name" value="ATP-binding cassette protein subfamily A, member 6"/>
    <property type="match status" value="1"/>
</dbReference>